<dbReference type="PANTHER" id="PTHR23519:SF1">
    <property type="entry name" value="AUTOPHAGY-RELATED PROTEIN 22"/>
    <property type="match status" value="1"/>
</dbReference>
<proteinExistence type="predicted"/>
<dbReference type="Proteomes" id="UP000192783">
    <property type="component" value="Unassembled WGS sequence"/>
</dbReference>
<dbReference type="InterPro" id="IPR024671">
    <property type="entry name" value="Atg22-like"/>
</dbReference>
<feature type="transmembrane region" description="Helical" evidence="6">
    <location>
        <begin position="377"/>
        <end position="396"/>
    </location>
</feature>
<feature type="transmembrane region" description="Helical" evidence="6">
    <location>
        <begin position="163"/>
        <end position="182"/>
    </location>
</feature>
<feature type="transmembrane region" description="Helical" evidence="6">
    <location>
        <begin position="121"/>
        <end position="142"/>
    </location>
</feature>
<accession>A0A1W1XP59</accession>
<feature type="transmembrane region" description="Helical" evidence="6">
    <location>
        <begin position="253"/>
        <end position="277"/>
    </location>
</feature>
<feature type="transmembrane region" description="Helical" evidence="6">
    <location>
        <begin position="289"/>
        <end position="307"/>
    </location>
</feature>
<keyword evidence="3 6" id="KW-0812">Transmembrane</keyword>
<feature type="transmembrane region" description="Helical" evidence="6">
    <location>
        <begin position="343"/>
        <end position="365"/>
    </location>
</feature>
<evidence type="ECO:0000256" key="1">
    <source>
        <dbReference type="ARBA" id="ARBA00004127"/>
    </source>
</evidence>
<dbReference type="STRING" id="1121390.SAMN02746041_02423"/>
<reference evidence="8 9" key="1">
    <citation type="submission" date="2017-04" db="EMBL/GenBank/DDBJ databases">
        <authorList>
            <person name="Afonso C.L."/>
            <person name="Miller P.J."/>
            <person name="Scott M.A."/>
            <person name="Spackman E."/>
            <person name="Goraichik I."/>
            <person name="Dimitrov K.M."/>
            <person name="Suarez D.L."/>
            <person name="Swayne D.E."/>
        </authorList>
    </citation>
    <scope>NUCLEOTIDE SEQUENCE [LARGE SCALE GENOMIC DNA]</scope>
    <source>
        <strain evidence="8 9">DSM 13146</strain>
    </source>
</reference>
<dbReference type="PANTHER" id="PTHR23519">
    <property type="entry name" value="AUTOPHAGY-RELATED PROTEIN 22"/>
    <property type="match status" value="1"/>
</dbReference>
<dbReference type="SUPFAM" id="SSF103473">
    <property type="entry name" value="MFS general substrate transporter"/>
    <property type="match status" value="1"/>
</dbReference>
<keyword evidence="9" id="KW-1185">Reference proteome</keyword>
<dbReference type="InterPro" id="IPR036259">
    <property type="entry name" value="MFS_trans_sf"/>
</dbReference>
<comment type="subcellular location">
    <subcellularLocation>
        <location evidence="1">Endomembrane system</location>
        <topology evidence="1">Multi-pass membrane protein</topology>
    </subcellularLocation>
</comment>
<evidence type="ECO:0000259" key="7">
    <source>
        <dbReference type="PROSITE" id="PS50850"/>
    </source>
</evidence>
<evidence type="ECO:0000256" key="3">
    <source>
        <dbReference type="ARBA" id="ARBA00022692"/>
    </source>
</evidence>
<evidence type="ECO:0000313" key="8">
    <source>
        <dbReference type="EMBL" id="SMC25753.1"/>
    </source>
</evidence>
<evidence type="ECO:0000313" key="9">
    <source>
        <dbReference type="Proteomes" id="UP000192783"/>
    </source>
</evidence>
<feature type="transmembrane region" description="Helical" evidence="6">
    <location>
        <begin position="98"/>
        <end position="115"/>
    </location>
</feature>
<dbReference type="RefSeq" id="WP_170920576.1">
    <property type="nucleotide sequence ID" value="NZ_FWXF01000014.1"/>
</dbReference>
<evidence type="ECO:0000256" key="5">
    <source>
        <dbReference type="ARBA" id="ARBA00023136"/>
    </source>
</evidence>
<name>A0A1W1XP59_9BACT</name>
<dbReference type="GO" id="GO:0012505">
    <property type="term" value="C:endomembrane system"/>
    <property type="evidence" value="ECO:0007669"/>
    <property type="project" value="UniProtKB-SubCell"/>
</dbReference>
<dbReference type="Pfam" id="PF11700">
    <property type="entry name" value="ATG22"/>
    <property type="match status" value="1"/>
</dbReference>
<sequence length="438" mass="47679">MSPVRRLFPKDRAQLAWCLYDWANSAFATSVLAVFLPIYFARVVVPPQGVTLPIFGLAWHTEASSLWAYTVSASVLAVIVPAPLVGRLADEKAARKSFLLLCASAGALSTASLWACGPGDVFQTLATFALAYIAFSTSEVFYNAYLPHIALPAARDWLSGLGYAYGYVGGGLLLALHLWALAHRSFLGFENAPALIRTFFLSVGIWWAVFSLPCLFWLPPGRRGQAPKTAPSSHPFSKASLAVYREITSFPGALLMVCAYFFFNNGIQTVIAMASMYGATALQLETTDIALAFLITQAVAFPGAVLLSRLAEQWGTKRILLASIGLWCGIVMAAYRVQSAFQFQVLAAWVGFILGGSQALSRSLFSRLIPQGRSAQFFGFFTVGGKFSALLGPFFFGLVHDITGRPRWAILSVLFFFLMGFGLLWRVPSQEEHSVLSS</sequence>
<dbReference type="GO" id="GO:0022857">
    <property type="term" value="F:transmembrane transporter activity"/>
    <property type="evidence" value="ECO:0007669"/>
    <property type="project" value="InterPro"/>
</dbReference>
<feature type="transmembrane region" description="Helical" evidence="6">
    <location>
        <begin position="194"/>
        <end position="218"/>
    </location>
</feature>
<protein>
    <submittedName>
        <fullName evidence="8">MFS transporter, UMF1 family</fullName>
    </submittedName>
</protein>
<dbReference type="Gene3D" id="1.20.1250.20">
    <property type="entry name" value="MFS general substrate transporter like domains"/>
    <property type="match status" value="1"/>
</dbReference>
<feature type="transmembrane region" description="Helical" evidence="6">
    <location>
        <begin position="21"/>
        <end position="40"/>
    </location>
</feature>
<dbReference type="PROSITE" id="PS50850">
    <property type="entry name" value="MFS"/>
    <property type="match status" value="1"/>
</dbReference>
<dbReference type="EMBL" id="FWXF01000014">
    <property type="protein sequence ID" value="SMC25753.1"/>
    <property type="molecule type" value="Genomic_DNA"/>
</dbReference>
<dbReference type="InterPro" id="IPR020846">
    <property type="entry name" value="MFS_dom"/>
</dbReference>
<evidence type="ECO:0000256" key="2">
    <source>
        <dbReference type="ARBA" id="ARBA00022448"/>
    </source>
</evidence>
<keyword evidence="4 6" id="KW-1133">Transmembrane helix</keyword>
<gene>
    <name evidence="8" type="ORF">SAMN02746041_02423</name>
</gene>
<feature type="transmembrane region" description="Helical" evidence="6">
    <location>
        <begin position="319"/>
        <end position="337"/>
    </location>
</feature>
<feature type="transmembrane region" description="Helical" evidence="6">
    <location>
        <begin position="66"/>
        <end position="86"/>
    </location>
</feature>
<dbReference type="InterPro" id="IPR050495">
    <property type="entry name" value="ATG22/LtaA_families"/>
</dbReference>
<organism evidence="8 9">
    <name type="scientific">Desulfacinum hydrothermale DSM 13146</name>
    <dbReference type="NCBI Taxonomy" id="1121390"/>
    <lineage>
        <taxon>Bacteria</taxon>
        <taxon>Pseudomonadati</taxon>
        <taxon>Thermodesulfobacteriota</taxon>
        <taxon>Syntrophobacteria</taxon>
        <taxon>Syntrophobacterales</taxon>
        <taxon>Syntrophobacteraceae</taxon>
        <taxon>Desulfacinum</taxon>
    </lineage>
</organism>
<dbReference type="AlphaFoldDB" id="A0A1W1XP59"/>
<evidence type="ECO:0000256" key="4">
    <source>
        <dbReference type="ARBA" id="ARBA00022989"/>
    </source>
</evidence>
<feature type="transmembrane region" description="Helical" evidence="6">
    <location>
        <begin position="408"/>
        <end position="427"/>
    </location>
</feature>
<keyword evidence="2" id="KW-0813">Transport</keyword>
<feature type="domain" description="Major facilitator superfamily (MFS) profile" evidence="7">
    <location>
        <begin position="253"/>
        <end position="438"/>
    </location>
</feature>
<evidence type="ECO:0000256" key="6">
    <source>
        <dbReference type="SAM" id="Phobius"/>
    </source>
</evidence>
<keyword evidence="5 6" id="KW-0472">Membrane</keyword>